<feature type="transmembrane region" description="Helical" evidence="1">
    <location>
        <begin position="133"/>
        <end position="161"/>
    </location>
</feature>
<dbReference type="PANTHER" id="PTHR43471:SF13">
    <property type="entry name" value="ABC-2 TYPE TRANSPORT SYSTEM PERMEASE PROTEIN"/>
    <property type="match status" value="1"/>
</dbReference>
<keyword evidence="3" id="KW-1185">Reference proteome</keyword>
<dbReference type="GO" id="GO:0140359">
    <property type="term" value="F:ABC-type transporter activity"/>
    <property type="evidence" value="ECO:0007669"/>
    <property type="project" value="InterPro"/>
</dbReference>
<organism evidence="2 3">
    <name type="scientific">Methanomicrobium antiquum</name>
    <dbReference type="NCBI Taxonomy" id="487686"/>
    <lineage>
        <taxon>Archaea</taxon>
        <taxon>Methanobacteriati</taxon>
        <taxon>Methanobacteriota</taxon>
        <taxon>Stenosarchaea group</taxon>
        <taxon>Methanomicrobia</taxon>
        <taxon>Methanomicrobiales</taxon>
        <taxon>Methanomicrobiaceae</taxon>
        <taxon>Methanomicrobium</taxon>
    </lineage>
</organism>
<dbReference type="EMBL" id="CP091092">
    <property type="protein sequence ID" value="WFN36967.1"/>
    <property type="molecule type" value="Genomic_DNA"/>
</dbReference>
<feature type="transmembrane region" description="Helical" evidence="1">
    <location>
        <begin position="82"/>
        <end position="106"/>
    </location>
</feature>
<accession>A0AAF0FP03</accession>
<proteinExistence type="predicted"/>
<dbReference type="GeneID" id="79948891"/>
<dbReference type="Proteomes" id="UP001218895">
    <property type="component" value="Chromosome"/>
</dbReference>
<feature type="transmembrane region" description="Helical" evidence="1">
    <location>
        <begin position="167"/>
        <end position="190"/>
    </location>
</feature>
<keyword evidence="1" id="KW-0472">Membrane</keyword>
<dbReference type="KEGG" id="manq:L1994_00805"/>
<dbReference type="Pfam" id="PF12679">
    <property type="entry name" value="ABC2_membrane_2"/>
    <property type="match status" value="1"/>
</dbReference>
<feature type="transmembrane region" description="Helical" evidence="1">
    <location>
        <begin position="27"/>
        <end position="49"/>
    </location>
</feature>
<evidence type="ECO:0000313" key="3">
    <source>
        <dbReference type="Proteomes" id="UP001218895"/>
    </source>
</evidence>
<dbReference type="AlphaFoldDB" id="A0AAF0FP03"/>
<reference evidence="2" key="1">
    <citation type="submission" date="2022-01" db="EMBL/GenBank/DDBJ databases">
        <title>Complete genome of Methanomicrobium antiquum DSM 21220.</title>
        <authorList>
            <person name="Chen S.-C."/>
            <person name="You Y.-T."/>
            <person name="Zhou Y.-Z."/>
            <person name="Lai M.-C."/>
        </authorList>
    </citation>
    <scope>NUCLEOTIDE SEQUENCE</scope>
    <source>
        <strain evidence="2">DSM 21220</strain>
    </source>
</reference>
<protein>
    <submittedName>
        <fullName evidence="2">ABC transporter permease</fullName>
    </submittedName>
</protein>
<dbReference type="PANTHER" id="PTHR43471">
    <property type="entry name" value="ABC TRANSPORTER PERMEASE"/>
    <property type="match status" value="1"/>
</dbReference>
<name>A0AAF0FP03_9EURY</name>
<keyword evidence="1" id="KW-1133">Transmembrane helix</keyword>
<dbReference type="GO" id="GO:0005886">
    <property type="term" value="C:plasma membrane"/>
    <property type="evidence" value="ECO:0007669"/>
    <property type="project" value="UniProtKB-SubCell"/>
</dbReference>
<sequence length="384" mass="42602">MKKDAKSNGLIAISKKEFNDHIRSKKFLIIFAVIMIATITGMASGAVSYNEQIKSYSENMAISEDSAYLSSYWWSKPSVMTIFNSVGAIVASLGAVLGIAMGFDLITREKESKSLKILLSHPIYRDEVINGKAIGGITALVLALLITFVVSIALLLIFSIIPDFTEIQYIMLFGISAFLMIISYFAISLFMSTISENSGNALVYTLIIFIVLTGLFPMLMSGAVMDIIAGDSPEPPTESMIKMRSTHVSGSGSSSVVVTSKSESVESSVESSDYYDPYDTEEWRNYEEELQNYWQKRQAISDFFNLLSPTNNFQYISTYVTYPQIYKNMYSMSSIRVDEGGAEPEKAGIGDLLSDLMKNIIALIAFPAVFLGLSYVKFMRMDIR</sequence>
<gene>
    <name evidence="2" type="ORF">L1994_00805</name>
</gene>
<feature type="transmembrane region" description="Helical" evidence="1">
    <location>
        <begin position="202"/>
        <end position="225"/>
    </location>
</feature>
<evidence type="ECO:0000313" key="2">
    <source>
        <dbReference type="EMBL" id="WFN36967.1"/>
    </source>
</evidence>
<dbReference type="RefSeq" id="WP_278099804.1">
    <property type="nucleotide sequence ID" value="NZ_CP091092.1"/>
</dbReference>
<feature type="transmembrane region" description="Helical" evidence="1">
    <location>
        <begin position="360"/>
        <end position="378"/>
    </location>
</feature>
<evidence type="ECO:0000256" key="1">
    <source>
        <dbReference type="SAM" id="Phobius"/>
    </source>
</evidence>
<keyword evidence="1" id="KW-0812">Transmembrane</keyword>